<evidence type="ECO:0000313" key="13">
    <source>
        <dbReference type="Proteomes" id="UP000824128"/>
    </source>
</evidence>
<feature type="region of interest" description="G4" evidence="8">
    <location>
        <begin position="123"/>
        <end position="126"/>
    </location>
</feature>
<keyword evidence="3 7" id="KW-0547">Nucleotide-binding</keyword>
<keyword evidence="7" id="KW-0690">Ribosome biogenesis</keyword>
<dbReference type="InterPro" id="IPR009019">
    <property type="entry name" value="KH_sf_prok-type"/>
</dbReference>
<dbReference type="NCBIfam" id="NF000908">
    <property type="entry name" value="PRK00089.1"/>
    <property type="match status" value="1"/>
</dbReference>
<dbReference type="PANTHER" id="PTHR42698:SF1">
    <property type="entry name" value="GTPASE ERA, MITOCHONDRIAL"/>
    <property type="match status" value="1"/>
</dbReference>
<organism evidence="12 13">
    <name type="scientific">Candidatus Aphodomorpha intestinavium</name>
    <dbReference type="NCBI Taxonomy" id="2840672"/>
    <lineage>
        <taxon>Bacteria</taxon>
        <taxon>Bacillati</taxon>
        <taxon>Bacillota</taxon>
        <taxon>Clostridia</taxon>
        <taxon>Eubacteriales</taxon>
        <taxon>Candidatus Aphodomorpha</taxon>
    </lineage>
</organism>
<feature type="binding site" evidence="7">
    <location>
        <begin position="14"/>
        <end position="21"/>
    </location>
    <ligand>
        <name>GTP</name>
        <dbReference type="ChEBI" id="CHEBI:37565"/>
    </ligand>
</feature>
<dbReference type="PROSITE" id="PS51713">
    <property type="entry name" value="G_ERA"/>
    <property type="match status" value="1"/>
</dbReference>
<evidence type="ECO:0000256" key="9">
    <source>
        <dbReference type="RuleBase" id="RU003761"/>
    </source>
</evidence>
<evidence type="ECO:0000259" key="11">
    <source>
        <dbReference type="PROSITE" id="PS51713"/>
    </source>
</evidence>
<keyword evidence="6 7" id="KW-0472">Membrane</keyword>
<evidence type="ECO:0000256" key="6">
    <source>
        <dbReference type="ARBA" id="ARBA00023136"/>
    </source>
</evidence>
<dbReference type="PROSITE" id="PS50823">
    <property type="entry name" value="KH_TYPE_2"/>
    <property type="match status" value="1"/>
</dbReference>
<feature type="domain" description="KH type-2" evidence="10">
    <location>
        <begin position="204"/>
        <end position="282"/>
    </location>
</feature>
<dbReference type="Gene3D" id="3.40.50.300">
    <property type="entry name" value="P-loop containing nucleotide triphosphate hydrolases"/>
    <property type="match status" value="1"/>
</dbReference>
<feature type="region of interest" description="G2" evidence="8">
    <location>
        <begin position="40"/>
        <end position="44"/>
    </location>
</feature>
<dbReference type="Proteomes" id="UP000824128">
    <property type="component" value="Unassembled WGS sequence"/>
</dbReference>
<dbReference type="SUPFAM" id="SSF52540">
    <property type="entry name" value="P-loop containing nucleoside triphosphate hydrolases"/>
    <property type="match status" value="1"/>
</dbReference>
<dbReference type="GO" id="GO:0043024">
    <property type="term" value="F:ribosomal small subunit binding"/>
    <property type="evidence" value="ECO:0007669"/>
    <property type="project" value="TreeGrafter"/>
</dbReference>
<evidence type="ECO:0000256" key="5">
    <source>
        <dbReference type="ARBA" id="ARBA00023134"/>
    </source>
</evidence>
<reference evidence="12" key="2">
    <citation type="journal article" date="2021" name="PeerJ">
        <title>Extensive microbial diversity within the chicken gut microbiome revealed by metagenomics and culture.</title>
        <authorList>
            <person name="Gilroy R."/>
            <person name="Ravi A."/>
            <person name="Getino M."/>
            <person name="Pursley I."/>
            <person name="Horton D.L."/>
            <person name="Alikhan N.F."/>
            <person name="Baker D."/>
            <person name="Gharbi K."/>
            <person name="Hall N."/>
            <person name="Watson M."/>
            <person name="Adriaenssens E.M."/>
            <person name="Foster-Nyarko E."/>
            <person name="Jarju S."/>
            <person name="Secka A."/>
            <person name="Antonio M."/>
            <person name="Oren A."/>
            <person name="Chaudhuri R.R."/>
            <person name="La Ragione R."/>
            <person name="Hildebrand F."/>
            <person name="Pallen M.J."/>
        </authorList>
    </citation>
    <scope>NUCLEOTIDE SEQUENCE</scope>
    <source>
        <strain evidence="12">ChiGjej2B2-16831</strain>
    </source>
</reference>
<feature type="region of interest" description="G3" evidence="8">
    <location>
        <begin position="61"/>
        <end position="64"/>
    </location>
</feature>
<dbReference type="InterPro" id="IPR005225">
    <property type="entry name" value="Small_GTP-bd"/>
</dbReference>
<dbReference type="AlphaFoldDB" id="A0A9D1SU15"/>
<keyword evidence="4 7" id="KW-0694">RNA-binding</keyword>
<dbReference type="GO" id="GO:0005886">
    <property type="term" value="C:plasma membrane"/>
    <property type="evidence" value="ECO:0007669"/>
    <property type="project" value="UniProtKB-SubCell"/>
</dbReference>
<dbReference type="InterPro" id="IPR005662">
    <property type="entry name" value="GTPase_Era-like"/>
</dbReference>
<keyword evidence="7" id="KW-0963">Cytoplasm</keyword>
<dbReference type="NCBIfam" id="TIGR00231">
    <property type="entry name" value="small_GTP"/>
    <property type="match status" value="1"/>
</dbReference>
<feature type="region of interest" description="G1" evidence="8">
    <location>
        <begin position="14"/>
        <end position="21"/>
    </location>
</feature>
<feature type="binding site" evidence="7">
    <location>
        <begin position="61"/>
        <end position="65"/>
    </location>
    <ligand>
        <name>GTP</name>
        <dbReference type="ChEBI" id="CHEBI:37565"/>
    </ligand>
</feature>
<name>A0A9D1SU15_9FIRM</name>
<dbReference type="InterPro" id="IPR030388">
    <property type="entry name" value="G_ERA_dom"/>
</dbReference>
<comment type="caution">
    <text evidence="12">The sequence shown here is derived from an EMBL/GenBank/DDBJ whole genome shotgun (WGS) entry which is preliminary data.</text>
</comment>
<dbReference type="GO" id="GO:0070181">
    <property type="term" value="F:small ribosomal subunit rRNA binding"/>
    <property type="evidence" value="ECO:0007669"/>
    <property type="project" value="UniProtKB-UniRule"/>
</dbReference>
<comment type="subunit">
    <text evidence="7">Monomer.</text>
</comment>
<keyword evidence="7" id="KW-1003">Cell membrane</keyword>
<sequence>MSGGYRSGFVSLIGCPNAGKSTLLNRFVGQKVAIVSDRAQTTRNRVLGVLTREGSQIVFLDTPGMTTPKNRLGEYMQKVATEALSDVEAVLFVSDAQQGVRERDERILERLARVKAPLFALVNKCDAAPEGAAEQARAALCGRGLFRAVFCGSAKTGEGLDALEAALLAAMPEGPQYFPDDMVTDQPERVICAEMVREKALESLREEVPHGVGVAVERMAMREGGGLMDVFATVYCERESHKGILIGRGGAMLRRIGTAARADMERMLGCRVNLQLHVKVKEDWRNRQGVLHELGYE</sequence>
<feature type="binding site" evidence="7">
    <location>
        <begin position="123"/>
        <end position="126"/>
    </location>
    <ligand>
        <name>GTP</name>
        <dbReference type="ChEBI" id="CHEBI:37565"/>
    </ligand>
</feature>
<dbReference type="SUPFAM" id="SSF54814">
    <property type="entry name" value="Prokaryotic type KH domain (KH-domain type II)"/>
    <property type="match status" value="1"/>
</dbReference>
<accession>A0A9D1SU15</accession>
<dbReference type="InterPro" id="IPR006073">
    <property type="entry name" value="GTP-bd"/>
</dbReference>
<dbReference type="Pfam" id="PF01926">
    <property type="entry name" value="MMR_HSR1"/>
    <property type="match status" value="1"/>
</dbReference>
<dbReference type="GO" id="GO:0005525">
    <property type="term" value="F:GTP binding"/>
    <property type="evidence" value="ECO:0007669"/>
    <property type="project" value="UniProtKB-UniRule"/>
</dbReference>
<dbReference type="CDD" id="cd04163">
    <property type="entry name" value="Era"/>
    <property type="match status" value="1"/>
</dbReference>
<comment type="subcellular location">
    <subcellularLocation>
        <location evidence="7">Cytoplasm</location>
    </subcellularLocation>
    <subcellularLocation>
        <location evidence="7">Cell membrane</location>
        <topology evidence="7">Peripheral membrane protein</topology>
    </subcellularLocation>
</comment>
<evidence type="ECO:0000256" key="7">
    <source>
        <dbReference type="HAMAP-Rule" id="MF_00367"/>
    </source>
</evidence>
<keyword evidence="5 7" id="KW-0342">GTP-binding</keyword>
<feature type="region of interest" description="G5" evidence="8">
    <location>
        <begin position="152"/>
        <end position="154"/>
    </location>
</feature>
<dbReference type="InterPro" id="IPR015946">
    <property type="entry name" value="KH_dom-like_a/b"/>
</dbReference>
<dbReference type="PANTHER" id="PTHR42698">
    <property type="entry name" value="GTPASE ERA"/>
    <property type="match status" value="1"/>
</dbReference>
<dbReference type="GO" id="GO:0003924">
    <property type="term" value="F:GTPase activity"/>
    <property type="evidence" value="ECO:0007669"/>
    <property type="project" value="UniProtKB-UniRule"/>
</dbReference>
<dbReference type="GO" id="GO:0005829">
    <property type="term" value="C:cytosol"/>
    <property type="evidence" value="ECO:0007669"/>
    <property type="project" value="TreeGrafter"/>
</dbReference>
<evidence type="ECO:0000256" key="1">
    <source>
        <dbReference type="ARBA" id="ARBA00007921"/>
    </source>
</evidence>
<evidence type="ECO:0000256" key="4">
    <source>
        <dbReference type="ARBA" id="ARBA00022884"/>
    </source>
</evidence>
<dbReference type="GO" id="GO:0000028">
    <property type="term" value="P:ribosomal small subunit assembly"/>
    <property type="evidence" value="ECO:0007669"/>
    <property type="project" value="TreeGrafter"/>
</dbReference>
<keyword evidence="7" id="KW-0699">rRNA-binding</keyword>
<dbReference type="EMBL" id="DVNZ01000212">
    <property type="protein sequence ID" value="HIU94827.1"/>
    <property type="molecule type" value="Genomic_DNA"/>
</dbReference>
<comment type="similarity">
    <text evidence="1 7 8 9">Belongs to the TRAFAC class TrmE-Era-EngA-EngB-Septin-like GTPase superfamily. Era GTPase family.</text>
</comment>
<dbReference type="InterPro" id="IPR027417">
    <property type="entry name" value="P-loop_NTPase"/>
</dbReference>
<gene>
    <name evidence="7 12" type="primary">era</name>
    <name evidence="12" type="ORF">IAD24_06665</name>
</gene>
<comment type="function">
    <text evidence="7">An essential GTPase that binds both GDP and GTP, with rapid nucleotide exchange. Plays a role in 16S rRNA processing and 30S ribosomal subunit biogenesis and possibly also in cell cycle regulation and energy metabolism.</text>
</comment>
<proteinExistence type="inferred from homology"/>
<evidence type="ECO:0000313" key="12">
    <source>
        <dbReference type="EMBL" id="HIU94827.1"/>
    </source>
</evidence>
<dbReference type="Gene3D" id="3.30.300.20">
    <property type="match status" value="1"/>
</dbReference>
<evidence type="ECO:0000259" key="10">
    <source>
        <dbReference type="PROSITE" id="PS50823"/>
    </source>
</evidence>
<evidence type="ECO:0000256" key="3">
    <source>
        <dbReference type="ARBA" id="ARBA00022741"/>
    </source>
</evidence>
<dbReference type="InterPro" id="IPR004044">
    <property type="entry name" value="KH_dom_type_2"/>
</dbReference>
<dbReference type="Pfam" id="PF07650">
    <property type="entry name" value="KH_2"/>
    <property type="match status" value="1"/>
</dbReference>
<reference evidence="12" key="1">
    <citation type="submission" date="2020-10" db="EMBL/GenBank/DDBJ databases">
        <authorList>
            <person name="Gilroy R."/>
        </authorList>
    </citation>
    <scope>NUCLEOTIDE SEQUENCE</scope>
    <source>
        <strain evidence="12">ChiGjej2B2-16831</strain>
    </source>
</reference>
<dbReference type="HAMAP" id="MF_00367">
    <property type="entry name" value="GTPase_Era"/>
    <property type="match status" value="1"/>
</dbReference>
<dbReference type="CDD" id="cd22534">
    <property type="entry name" value="KH-II_Era"/>
    <property type="match status" value="1"/>
</dbReference>
<evidence type="ECO:0000256" key="8">
    <source>
        <dbReference type="PROSITE-ProRule" id="PRU01050"/>
    </source>
</evidence>
<feature type="domain" description="Era-type G" evidence="11">
    <location>
        <begin position="6"/>
        <end position="173"/>
    </location>
</feature>
<evidence type="ECO:0000256" key="2">
    <source>
        <dbReference type="ARBA" id="ARBA00020484"/>
    </source>
</evidence>
<protein>
    <recommendedName>
        <fullName evidence="2 7">GTPase Era</fullName>
    </recommendedName>
</protein>
<dbReference type="NCBIfam" id="TIGR00436">
    <property type="entry name" value="era"/>
    <property type="match status" value="1"/>
</dbReference>